<dbReference type="SMR" id="A0A0C9PQ61"/>
<name>A0A0C9PQ61_LACPA</name>
<protein>
    <recommendedName>
        <fullName evidence="6 7">Large ribosomal subunit protein bL9</fullName>
    </recommendedName>
</protein>
<dbReference type="InterPro" id="IPR000244">
    <property type="entry name" value="Ribosomal_bL9"/>
</dbReference>
<dbReference type="InterPro" id="IPR036935">
    <property type="entry name" value="Ribosomal_bL9_N_sf"/>
</dbReference>
<dbReference type="GO" id="GO:0005840">
    <property type="term" value="C:ribosome"/>
    <property type="evidence" value="ECO:0007669"/>
    <property type="project" value="UniProtKB-KW"/>
</dbReference>
<dbReference type="GeneID" id="57088853"/>
<evidence type="ECO:0000256" key="6">
    <source>
        <dbReference type="ARBA" id="ARBA00035292"/>
    </source>
</evidence>
<keyword evidence="4 7" id="KW-0689">Ribosomal protein</keyword>
<organism evidence="9 10">
    <name type="scientific">Lacticaseibacillus paracasei NRIC 0644</name>
    <dbReference type="NCBI Taxonomy" id="1435038"/>
    <lineage>
        <taxon>Bacteria</taxon>
        <taxon>Bacillati</taxon>
        <taxon>Bacillota</taxon>
        <taxon>Bacilli</taxon>
        <taxon>Lactobacillales</taxon>
        <taxon>Lactobacillaceae</taxon>
        <taxon>Lacticaseibacillus</taxon>
    </lineage>
</organism>
<keyword evidence="3 7" id="KW-0694">RNA-binding</keyword>
<dbReference type="RefSeq" id="WP_003562688.1">
    <property type="nucleotide sequence ID" value="NZ_BAYM01000099.1"/>
</dbReference>
<evidence type="ECO:0000256" key="1">
    <source>
        <dbReference type="ARBA" id="ARBA00010605"/>
    </source>
</evidence>
<dbReference type="GO" id="GO:0003735">
    <property type="term" value="F:structural constituent of ribosome"/>
    <property type="evidence" value="ECO:0007669"/>
    <property type="project" value="InterPro"/>
</dbReference>
<dbReference type="InterPro" id="IPR036791">
    <property type="entry name" value="Ribosomal_bL9_C_sf"/>
</dbReference>
<keyword evidence="5 7" id="KW-0687">Ribonucleoprotein</keyword>
<accession>A0A0C9PQ61</accession>
<dbReference type="InterPro" id="IPR020070">
    <property type="entry name" value="Ribosomal_bL9_N"/>
</dbReference>
<dbReference type="Pfam" id="PF03948">
    <property type="entry name" value="Ribosomal_L9_C"/>
    <property type="match status" value="1"/>
</dbReference>
<evidence type="ECO:0000313" key="9">
    <source>
        <dbReference type="EMBL" id="GAN37146.1"/>
    </source>
</evidence>
<evidence type="ECO:0000256" key="3">
    <source>
        <dbReference type="ARBA" id="ARBA00022884"/>
    </source>
</evidence>
<comment type="function">
    <text evidence="7">Binds to the 23S rRNA.</text>
</comment>
<dbReference type="InterPro" id="IPR009027">
    <property type="entry name" value="Ribosomal_bL9/RNase_H1_N"/>
</dbReference>
<dbReference type="PANTHER" id="PTHR21368">
    <property type="entry name" value="50S RIBOSOMAL PROTEIN L9"/>
    <property type="match status" value="1"/>
</dbReference>
<feature type="domain" description="Ribosomal protein L9" evidence="8">
    <location>
        <begin position="13"/>
        <end position="40"/>
    </location>
</feature>
<dbReference type="PROSITE" id="PS00651">
    <property type="entry name" value="RIBOSOMAL_L9"/>
    <property type="match status" value="1"/>
</dbReference>
<keyword evidence="2 7" id="KW-0699">rRNA-binding</keyword>
<dbReference type="HAMAP" id="MF_00503">
    <property type="entry name" value="Ribosomal_bL9"/>
    <property type="match status" value="1"/>
</dbReference>
<gene>
    <name evidence="7" type="primary">rplI</name>
    <name evidence="9" type="ORF">LC0644_1735</name>
</gene>
<sequence length="151" mass="16962">MKVIFTQDVRGKGNRGQVKEVPDGYAENFLIRKGLAKAATPQAMSALRGQQRLEEKKEAEKKTEAEAMKAKIEDDKTVVQIQSKAGEDSRLFGSIPSKQIAQALDKQYQIKVDKRKIDLKQPIRSLGFTNVTVNLFPGIDARIRVHVIEQK</sequence>
<dbReference type="InterPro" id="IPR020069">
    <property type="entry name" value="Ribosomal_bL9_C"/>
</dbReference>
<reference evidence="10" key="1">
    <citation type="submission" date="2014-05" db="EMBL/GenBank/DDBJ databases">
        <title>Whole genome sequencing of Lactobacillus casei NRIC0644.</title>
        <authorList>
            <person name="Atarashi H."/>
            <person name="Yoshida Y."/>
            <person name="Fujimura S."/>
            <person name="Tanaka N."/>
            <person name="Shiwa Y."/>
            <person name="Yoshikawa H."/>
            <person name="Okada S."/>
            <person name="Nakagawa J."/>
        </authorList>
    </citation>
    <scope>NUCLEOTIDE SEQUENCE [LARGE SCALE GENOMIC DNA]</scope>
    <source>
        <strain evidence="10">NRIC0644</strain>
    </source>
</reference>
<comment type="similarity">
    <text evidence="1 7">Belongs to the bacterial ribosomal protein bL9 family.</text>
</comment>
<dbReference type="SUPFAM" id="SSF55653">
    <property type="entry name" value="Ribosomal protein L9 C-domain"/>
    <property type="match status" value="1"/>
</dbReference>
<evidence type="ECO:0000256" key="4">
    <source>
        <dbReference type="ARBA" id="ARBA00022980"/>
    </source>
</evidence>
<comment type="caution">
    <text evidence="9">The sequence shown here is derived from an EMBL/GenBank/DDBJ whole genome shotgun (WGS) entry which is preliminary data.</text>
</comment>
<evidence type="ECO:0000313" key="10">
    <source>
        <dbReference type="Proteomes" id="UP000032552"/>
    </source>
</evidence>
<dbReference type="EMBL" id="BAYM01000099">
    <property type="protein sequence ID" value="GAN37146.1"/>
    <property type="molecule type" value="Genomic_DNA"/>
</dbReference>
<dbReference type="SUPFAM" id="SSF55658">
    <property type="entry name" value="L9 N-domain-like"/>
    <property type="match status" value="1"/>
</dbReference>
<proteinExistence type="inferred from homology"/>
<evidence type="ECO:0000256" key="5">
    <source>
        <dbReference type="ARBA" id="ARBA00023274"/>
    </source>
</evidence>
<dbReference type="InterPro" id="IPR020594">
    <property type="entry name" value="Ribosomal_bL9_bac/chp"/>
</dbReference>
<dbReference type="FunFam" id="3.40.5.10:FF:000002">
    <property type="entry name" value="50S ribosomal protein L9"/>
    <property type="match status" value="1"/>
</dbReference>
<dbReference type="GO" id="GO:1990904">
    <property type="term" value="C:ribonucleoprotein complex"/>
    <property type="evidence" value="ECO:0007669"/>
    <property type="project" value="UniProtKB-KW"/>
</dbReference>
<dbReference type="GO" id="GO:0006412">
    <property type="term" value="P:translation"/>
    <property type="evidence" value="ECO:0007669"/>
    <property type="project" value="UniProtKB-UniRule"/>
</dbReference>
<dbReference type="Proteomes" id="UP000032552">
    <property type="component" value="Unassembled WGS sequence"/>
</dbReference>
<evidence type="ECO:0000256" key="7">
    <source>
        <dbReference type="HAMAP-Rule" id="MF_00503"/>
    </source>
</evidence>
<dbReference type="Gene3D" id="3.40.5.10">
    <property type="entry name" value="Ribosomal protein L9, N-terminal domain"/>
    <property type="match status" value="1"/>
</dbReference>
<dbReference type="Pfam" id="PF01281">
    <property type="entry name" value="Ribosomal_L9_N"/>
    <property type="match status" value="1"/>
</dbReference>
<dbReference type="AlphaFoldDB" id="A0A0C9PQ61"/>
<dbReference type="GO" id="GO:0019843">
    <property type="term" value="F:rRNA binding"/>
    <property type="evidence" value="ECO:0007669"/>
    <property type="project" value="UniProtKB-UniRule"/>
</dbReference>
<evidence type="ECO:0000256" key="2">
    <source>
        <dbReference type="ARBA" id="ARBA00022730"/>
    </source>
</evidence>
<dbReference type="Gene3D" id="3.10.430.100">
    <property type="entry name" value="Ribosomal protein L9, C-terminal domain"/>
    <property type="match status" value="1"/>
</dbReference>
<evidence type="ECO:0000259" key="8">
    <source>
        <dbReference type="PROSITE" id="PS00651"/>
    </source>
</evidence>
<dbReference type="NCBIfam" id="TIGR00158">
    <property type="entry name" value="L9"/>
    <property type="match status" value="1"/>
</dbReference>